<evidence type="ECO:0000313" key="5">
    <source>
        <dbReference type="EMBL" id="CZR67753.1"/>
    </source>
</evidence>
<dbReference type="PANTHER" id="PTHR24346:SF110">
    <property type="entry name" value="NON-SPECIFIC SERINE_THREONINE PROTEIN KINASE"/>
    <property type="match status" value="1"/>
</dbReference>
<evidence type="ECO:0000256" key="3">
    <source>
        <dbReference type="SAM" id="MobiDB-lite"/>
    </source>
</evidence>
<dbReference type="Proteomes" id="UP000184330">
    <property type="component" value="Unassembled WGS sequence"/>
</dbReference>
<evidence type="ECO:0000256" key="2">
    <source>
        <dbReference type="ARBA" id="ARBA00022840"/>
    </source>
</evidence>
<dbReference type="STRING" id="576137.A0A1L7XRT8"/>
<proteinExistence type="predicted"/>
<reference evidence="5 6" key="1">
    <citation type="submission" date="2016-03" db="EMBL/GenBank/DDBJ databases">
        <authorList>
            <person name="Ploux O."/>
        </authorList>
    </citation>
    <scope>NUCLEOTIDE SEQUENCE [LARGE SCALE GENOMIC DNA]</scope>
    <source>
        <strain evidence="5 6">UAMH 11012</strain>
    </source>
</reference>
<sequence>MDPFTIVTIVVKVTSACLSTARAVYAVRNKYNDAPLSIVTISSETSVISACLSKLQTLLCRKQDFVQLLESRPELTHALDASLTGCAVLFSCLDDELNKIISCGSGWRQSCSRWNIGFRPNRLITSPQLTKITASSSDNGDLSFKGKAKIVWNHDKLRKLLDGLHRQQSAINFLIQLIQLGSLENIMQALNQNRPILAESIRKTQSLKQSYPEVDVPASIFSHDDCQSLYSNAPSITGASELEFEFDDDIVNSKVYRRALAYARGKTLKNDQPIIEGDLIDLSDSQTIVAAQTNQATQDLECLVVQQHDQASGMMEASSLDRSDRRRTWSDQTLDDTEEAYIAAAERRRRRREERNSHNRLGNLPKQTSDDALFEYRAHLLTILSAKASQFGDYQLGQTLSKGKHGKAKVGWKVEGGPQVAIKLFRRDSVRTNPTMLAKIHREIVILREVVHPNIVHLHEIVETKKHIGIILEYASGGSLFDCVINHKYIEDKAKRRLFAQIISGVGYLHKKGIVHRGLDVHNIFLDRNRNAIIGGFSRANTFNPDHKMTELIEYNLSKLDFVTRMELGRIEANGYRQGDLMETRSAGYVQCYDAPELVERDSLYIGRKIDIWSCGVILYAMLAGYEPWDQPWYDDPANADGANINLFLYENTVLTPLTFPEGVGPHARDLLRRILVPDPLKRADLCEIARHSWFGEYADMLKFISVESNRGPTDSEEAST</sequence>
<dbReference type="GO" id="GO:0004674">
    <property type="term" value="F:protein serine/threonine kinase activity"/>
    <property type="evidence" value="ECO:0007669"/>
    <property type="project" value="TreeGrafter"/>
</dbReference>
<organism evidence="5 6">
    <name type="scientific">Phialocephala subalpina</name>
    <dbReference type="NCBI Taxonomy" id="576137"/>
    <lineage>
        <taxon>Eukaryota</taxon>
        <taxon>Fungi</taxon>
        <taxon>Dikarya</taxon>
        <taxon>Ascomycota</taxon>
        <taxon>Pezizomycotina</taxon>
        <taxon>Leotiomycetes</taxon>
        <taxon>Helotiales</taxon>
        <taxon>Mollisiaceae</taxon>
        <taxon>Phialocephala</taxon>
        <taxon>Phialocephala fortinii species complex</taxon>
    </lineage>
</organism>
<dbReference type="PROSITE" id="PS50011">
    <property type="entry name" value="PROTEIN_KINASE_DOM"/>
    <property type="match status" value="1"/>
</dbReference>
<keyword evidence="2" id="KW-0067">ATP-binding</keyword>
<dbReference type="InterPro" id="IPR011009">
    <property type="entry name" value="Kinase-like_dom_sf"/>
</dbReference>
<keyword evidence="1" id="KW-0547">Nucleotide-binding</keyword>
<dbReference type="Gene3D" id="1.10.510.10">
    <property type="entry name" value="Transferase(Phosphotransferase) domain 1"/>
    <property type="match status" value="1"/>
</dbReference>
<protein>
    <recommendedName>
        <fullName evidence="4">Protein kinase domain-containing protein</fullName>
    </recommendedName>
</protein>
<dbReference type="Gene3D" id="3.30.200.20">
    <property type="entry name" value="Phosphorylase Kinase, domain 1"/>
    <property type="match status" value="1"/>
</dbReference>
<dbReference type="EMBL" id="FJOG01000047">
    <property type="protein sequence ID" value="CZR67753.1"/>
    <property type="molecule type" value="Genomic_DNA"/>
</dbReference>
<dbReference type="GO" id="GO:0005524">
    <property type="term" value="F:ATP binding"/>
    <property type="evidence" value="ECO:0007669"/>
    <property type="project" value="UniProtKB-KW"/>
</dbReference>
<gene>
    <name evidence="5" type="ORF">PAC_17652</name>
</gene>
<dbReference type="Pfam" id="PF00069">
    <property type="entry name" value="Pkinase"/>
    <property type="match status" value="2"/>
</dbReference>
<dbReference type="OrthoDB" id="3557471at2759"/>
<dbReference type="AlphaFoldDB" id="A0A1L7XRT8"/>
<dbReference type="GO" id="GO:0005737">
    <property type="term" value="C:cytoplasm"/>
    <property type="evidence" value="ECO:0007669"/>
    <property type="project" value="TreeGrafter"/>
</dbReference>
<dbReference type="GO" id="GO:0035556">
    <property type="term" value="P:intracellular signal transduction"/>
    <property type="evidence" value="ECO:0007669"/>
    <property type="project" value="TreeGrafter"/>
</dbReference>
<feature type="region of interest" description="Disordered" evidence="3">
    <location>
        <begin position="346"/>
        <end position="366"/>
    </location>
</feature>
<dbReference type="SUPFAM" id="SSF56112">
    <property type="entry name" value="Protein kinase-like (PK-like)"/>
    <property type="match status" value="1"/>
</dbReference>
<dbReference type="InterPro" id="IPR000719">
    <property type="entry name" value="Prot_kinase_dom"/>
</dbReference>
<evidence type="ECO:0000313" key="6">
    <source>
        <dbReference type="Proteomes" id="UP000184330"/>
    </source>
</evidence>
<name>A0A1L7XRT8_9HELO</name>
<dbReference type="PANTHER" id="PTHR24346">
    <property type="entry name" value="MAP/MICROTUBULE AFFINITY-REGULATING KINASE"/>
    <property type="match status" value="1"/>
</dbReference>
<evidence type="ECO:0000256" key="1">
    <source>
        <dbReference type="ARBA" id="ARBA00022741"/>
    </source>
</evidence>
<accession>A0A1L7XRT8</accession>
<keyword evidence="6" id="KW-1185">Reference proteome</keyword>
<evidence type="ECO:0000259" key="4">
    <source>
        <dbReference type="PROSITE" id="PS50011"/>
    </source>
</evidence>
<feature type="domain" description="Protein kinase" evidence="4">
    <location>
        <begin position="394"/>
        <end position="695"/>
    </location>
</feature>